<feature type="region of interest" description="Disordered" evidence="1">
    <location>
        <begin position="162"/>
        <end position="249"/>
    </location>
</feature>
<keyword evidence="3" id="KW-1185">Reference proteome</keyword>
<dbReference type="InterPro" id="IPR029063">
    <property type="entry name" value="SAM-dependent_MTases_sf"/>
</dbReference>
<dbReference type="Gene3D" id="3.40.50.150">
    <property type="entry name" value="Vaccinia Virus protein VP39"/>
    <property type="match status" value="1"/>
</dbReference>
<feature type="compositionally biased region" description="Polar residues" evidence="1">
    <location>
        <begin position="85"/>
        <end position="101"/>
    </location>
</feature>
<dbReference type="GeneID" id="30982044"/>
<feature type="compositionally biased region" description="Basic residues" evidence="1">
    <location>
        <begin position="34"/>
        <end position="45"/>
    </location>
</feature>
<organism evidence="2 3">
    <name type="scientific">Suhomyces tanzawaensis NRRL Y-17324</name>
    <dbReference type="NCBI Taxonomy" id="984487"/>
    <lineage>
        <taxon>Eukaryota</taxon>
        <taxon>Fungi</taxon>
        <taxon>Dikarya</taxon>
        <taxon>Ascomycota</taxon>
        <taxon>Saccharomycotina</taxon>
        <taxon>Pichiomycetes</taxon>
        <taxon>Debaryomycetaceae</taxon>
        <taxon>Suhomyces</taxon>
    </lineage>
</organism>
<dbReference type="STRING" id="984487.A0A1E4SE51"/>
<feature type="compositionally biased region" description="Basic and acidic residues" evidence="1">
    <location>
        <begin position="15"/>
        <end position="27"/>
    </location>
</feature>
<reference evidence="3" key="1">
    <citation type="submission" date="2016-05" db="EMBL/GenBank/DDBJ databases">
        <title>Comparative genomics of biotechnologically important yeasts.</title>
        <authorList>
            <consortium name="DOE Joint Genome Institute"/>
            <person name="Riley R."/>
            <person name="Haridas S."/>
            <person name="Wolfe K.H."/>
            <person name="Lopes M.R."/>
            <person name="Hittinger C.T."/>
            <person name="Goker M."/>
            <person name="Salamov A."/>
            <person name="Wisecaver J."/>
            <person name="Long T.M."/>
            <person name="Aerts A.L."/>
            <person name="Barry K."/>
            <person name="Choi C."/>
            <person name="Clum A."/>
            <person name="Coughlan A.Y."/>
            <person name="Deshpande S."/>
            <person name="Douglass A.P."/>
            <person name="Hanson S.J."/>
            <person name="Klenk H.-P."/>
            <person name="Labutti K."/>
            <person name="Lapidus A."/>
            <person name="Lindquist E."/>
            <person name="Lipzen A."/>
            <person name="Meier-Kolthoff J.P."/>
            <person name="Ohm R.A."/>
            <person name="Otillar R.P."/>
            <person name="Pangilinan J."/>
            <person name="Peng Y."/>
            <person name="Rokas A."/>
            <person name="Rosa C.A."/>
            <person name="Scheuner C."/>
            <person name="Sibirny A.A."/>
            <person name="Slot J.C."/>
            <person name="Stielow J.B."/>
            <person name="Sun H."/>
            <person name="Kurtzman C.P."/>
            <person name="Blackwell M."/>
            <person name="Grigoriev I.V."/>
            <person name="Jeffries T.W."/>
        </authorList>
    </citation>
    <scope>NUCLEOTIDE SEQUENCE [LARGE SCALE GENOMIC DNA]</scope>
    <source>
        <strain evidence="3">NRRL Y-17324</strain>
    </source>
</reference>
<dbReference type="RefSeq" id="XP_020062909.1">
    <property type="nucleotide sequence ID" value="XM_020207907.1"/>
</dbReference>
<evidence type="ECO:0000313" key="2">
    <source>
        <dbReference type="EMBL" id="ODV77787.1"/>
    </source>
</evidence>
<gene>
    <name evidence="2" type="ORF">CANTADRAFT_26843</name>
</gene>
<feature type="region of interest" description="Disordered" evidence="1">
    <location>
        <begin position="15"/>
        <end position="115"/>
    </location>
</feature>
<feature type="compositionally biased region" description="Polar residues" evidence="1">
    <location>
        <begin position="228"/>
        <end position="237"/>
    </location>
</feature>
<dbReference type="OrthoDB" id="2013972at2759"/>
<sequence>MSFFVVPLVLYQTKKKLDDAKKDKDSPQLENASLRKKKRVKKHRDKYGGDLDSLNSQATDEMSIILRKKHSQSSHSQSTYSHSSGNSNRRLSTHSDSNPTTPTAPVPPKSLTHPKHDAINITKLDDSLKELKNSQNQDPGNQDNRPRLSTAGMQSILSNEQNTSISPILPPSKPQLMSSLTTSKSENPTLDKNRNNSELSTTSSSSSLNPQASKFRRNSSFSSMQSSTVNPLSQVSSAHHKGSTSSRFSRKLSSILLGGSPSPSPTIESKIVESKYPHPSSQNESKSSSKQSLFKASYDNSIPLHSSEIDVTPSLEIEPHRSINRRPSELGITRFVPLISLGYLNSIQTMKEVLFTPGFQIFRYNNFLSLLSDHNHGDPINFASIRHHSIQKFINKYRVSKDYSSDFDITVDHDSSYFEGLLAHKSLEARRFLRGLIKKELEASHTKIGISNNEELMQINFTNYVRYVLDLPSSIDSKYLNKTERKHYEYKTLFSKISTALYLKKKEEVGGESLGTTGETEASIKAGLLVQLITKVSYEYILLEKYHIQILSNFNNNSIIDGRVLAELYSKHRQRIKEGNPEQLKVLFYNVAFSAQYAWYLSVTIPFVRVFESNVYAENHKLIKDGKLYDDLEKKTVKNSFEKSDKELFDTFTKKLYINDFKQYKVTTPDKLVKLHKLLDNNSPKYAHVNRRQIPDPSAVYGHKPMNFEYYDDSLSTLADNTFDFIQSRDLPFQITLDNYLTTFRQLHRVLKPGGTIEVPFIHIGQDCVKQYIDEAINGTSKKEPQIQSWLYEKFDCIHDVTRVILQGLLEVFGKSQVKYSIVLLNNNNEVNHFLYKHVSLILHEMVGHMKECCMNFKDSDEISTVDAEDVHYLINIKAHKKPSD</sequence>
<proteinExistence type="predicted"/>
<evidence type="ECO:0000256" key="1">
    <source>
        <dbReference type="SAM" id="MobiDB-lite"/>
    </source>
</evidence>
<accession>A0A1E4SE51</accession>
<dbReference type="CDD" id="cd02440">
    <property type="entry name" value="AdoMet_MTases"/>
    <property type="match status" value="1"/>
</dbReference>
<name>A0A1E4SE51_9ASCO</name>
<feature type="compositionally biased region" description="Low complexity" evidence="1">
    <location>
        <begin position="196"/>
        <end position="209"/>
    </location>
</feature>
<protein>
    <submittedName>
        <fullName evidence="2">Uncharacterized protein</fullName>
    </submittedName>
</protein>
<dbReference type="Proteomes" id="UP000094285">
    <property type="component" value="Unassembled WGS sequence"/>
</dbReference>
<feature type="compositionally biased region" description="Polar residues" evidence="1">
    <location>
        <begin position="175"/>
        <end position="188"/>
    </location>
</feature>
<dbReference type="EMBL" id="KV453914">
    <property type="protein sequence ID" value="ODV77787.1"/>
    <property type="molecule type" value="Genomic_DNA"/>
</dbReference>
<feature type="compositionally biased region" description="Low complexity" evidence="1">
    <location>
        <begin position="73"/>
        <end position="84"/>
    </location>
</feature>
<dbReference type="SUPFAM" id="SSF53335">
    <property type="entry name" value="S-adenosyl-L-methionine-dependent methyltransferases"/>
    <property type="match status" value="1"/>
</dbReference>
<dbReference type="AlphaFoldDB" id="A0A1E4SE51"/>
<evidence type="ECO:0000313" key="3">
    <source>
        <dbReference type="Proteomes" id="UP000094285"/>
    </source>
</evidence>